<dbReference type="SUPFAM" id="SSF161098">
    <property type="entry name" value="MetI-like"/>
    <property type="match status" value="1"/>
</dbReference>
<name>A0A433LBW1_9GAMM</name>
<protein>
    <submittedName>
        <fullName evidence="11">ABC transporter permease subunit</fullName>
    </submittedName>
</protein>
<proteinExistence type="inferred from homology"/>
<dbReference type="PANTHER" id="PTHR30614">
    <property type="entry name" value="MEMBRANE COMPONENT OF AMINO ACID ABC TRANSPORTER"/>
    <property type="match status" value="1"/>
</dbReference>
<dbReference type="Gene3D" id="1.10.3720.10">
    <property type="entry name" value="MetI-like"/>
    <property type="match status" value="1"/>
</dbReference>
<evidence type="ECO:0000256" key="7">
    <source>
        <dbReference type="ARBA" id="ARBA00022989"/>
    </source>
</evidence>
<reference evidence="11 12" key="1">
    <citation type="submission" date="2018-12" db="EMBL/GenBank/DDBJ databases">
        <title>three novel Halomonas strain isolated from plants.</title>
        <authorList>
            <person name="Sun C."/>
        </authorList>
    </citation>
    <scope>NUCLEOTIDE SEQUENCE [LARGE SCALE GENOMIC DNA]</scope>
    <source>
        <strain evidence="11 12">RC</strain>
    </source>
</reference>
<dbReference type="NCBIfam" id="TIGR01726">
    <property type="entry name" value="HEQRo_perm_3TM"/>
    <property type="match status" value="1"/>
</dbReference>
<accession>A0A433LBW1</accession>
<keyword evidence="12" id="KW-1185">Reference proteome</keyword>
<evidence type="ECO:0000256" key="8">
    <source>
        <dbReference type="ARBA" id="ARBA00023136"/>
    </source>
</evidence>
<feature type="transmembrane region" description="Helical" evidence="9">
    <location>
        <begin position="20"/>
        <end position="42"/>
    </location>
</feature>
<dbReference type="Proteomes" id="UP000286912">
    <property type="component" value="Unassembled WGS sequence"/>
</dbReference>
<keyword evidence="8 9" id="KW-0472">Membrane</keyword>
<keyword evidence="7 9" id="KW-1133">Transmembrane helix</keyword>
<feature type="transmembrane region" description="Helical" evidence="9">
    <location>
        <begin position="54"/>
        <end position="74"/>
    </location>
</feature>
<dbReference type="RefSeq" id="WP_126950296.1">
    <property type="nucleotide sequence ID" value="NZ_RZHD01000005.1"/>
</dbReference>
<evidence type="ECO:0000259" key="10">
    <source>
        <dbReference type="PROSITE" id="PS50928"/>
    </source>
</evidence>
<comment type="subcellular location">
    <subcellularLocation>
        <location evidence="1">Cell inner membrane</location>
        <topology evidence="1">Multi-pass membrane protein</topology>
    </subcellularLocation>
    <subcellularLocation>
        <location evidence="9">Cell membrane</location>
        <topology evidence="9">Multi-pass membrane protein</topology>
    </subcellularLocation>
</comment>
<dbReference type="EMBL" id="RZHD01000005">
    <property type="protein sequence ID" value="RUR46174.1"/>
    <property type="molecule type" value="Genomic_DNA"/>
</dbReference>
<dbReference type="GO" id="GO:0043190">
    <property type="term" value="C:ATP-binding cassette (ABC) transporter complex"/>
    <property type="evidence" value="ECO:0007669"/>
    <property type="project" value="InterPro"/>
</dbReference>
<keyword evidence="5 9" id="KW-0812">Transmembrane</keyword>
<keyword evidence="6" id="KW-0029">Amino-acid transport</keyword>
<evidence type="ECO:0000313" key="12">
    <source>
        <dbReference type="Proteomes" id="UP000286912"/>
    </source>
</evidence>
<feature type="transmembrane region" description="Helical" evidence="9">
    <location>
        <begin position="182"/>
        <end position="202"/>
    </location>
</feature>
<evidence type="ECO:0000256" key="6">
    <source>
        <dbReference type="ARBA" id="ARBA00022970"/>
    </source>
</evidence>
<keyword evidence="3 9" id="KW-0813">Transport</keyword>
<dbReference type="GO" id="GO:0022857">
    <property type="term" value="F:transmembrane transporter activity"/>
    <property type="evidence" value="ECO:0007669"/>
    <property type="project" value="InterPro"/>
</dbReference>
<dbReference type="PROSITE" id="PS50928">
    <property type="entry name" value="ABC_TM1"/>
    <property type="match status" value="1"/>
</dbReference>
<dbReference type="Pfam" id="PF00528">
    <property type="entry name" value="BPD_transp_1"/>
    <property type="match status" value="1"/>
</dbReference>
<gene>
    <name evidence="11" type="ORF">ELY37_09295</name>
</gene>
<dbReference type="InterPro" id="IPR043429">
    <property type="entry name" value="ArtM/GltK/GlnP/TcyL/YhdX-like"/>
</dbReference>
<dbReference type="OrthoDB" id="9809799at2"/>
<dbReference type="GO" id="GO:0006865">
    <property type="term" value="P:amino acid transport"/>
    <property type="evidence" value="ECO:0007669"/>
    <property type="project" value="UniProtKB-KW"/>
</dbReference>
<keyword evidence="4" id="KW-1003">Cell membrane</keyword>
<feature type="domain" description="ABC transmembrane type-1" evidence="10">
    <location>
        <begin position="18"/>
        <end position="202"/>
    </location>
</feature>
<dbReference type="PANTHER" id="PTHR30614:SF41">
    <property type="entry name" value="INNER MEMBRANE AMINO-ACID ABC TRANSPORTER PERMEASE PROTEIN YHDY"/>
    <property type="match status" value="1"/>
</dbReference>
<dbReference type="InterPro" id="IPR035906">
    <property type="entry name" value="MetI-like_sf"/>
</dbReference>
<evidence type="ECO:0000256" key="9">
    <source>
        <dbReference type="RuleBase" id="RU363032"/>
    </source>
</evidence>
<dbReference type="InterPro" id="IPR010065">
    <property type="entry name" value="AA_ABC_transptr_permease_3TM"/>
</dbReference>
<evidence type="ECO:0000256" key="3">
    <source>
        <dbReference type="ARBA" id="ARBA00022448"/>
    </source>
</evidence>
<evidence type="ECO:0000256" key="4">
    <source>
        <dbReference type="ARBA" id="ARBA00022475"/>
    </source>
</evidence>
<comment type="similarity">
    <text evidence="2">Belongs to the binding-protein-dependent transport system permease family. HisMQ subfamily.</text>
</comment>
<comment type="caution">
    <text evidence="11">The sequence shown here is derived from an EMBL/GenBank/DDBJ whole genome shotgun (WGS) entry which is preliminary data.</text>
</comment>
<dbReference type="CDD" id="cd06261">
    <property type="entry name" value="TM_PBP2"/>
    <property type="match status" value="1"/>
</dbReference>
<organism evidence="11 12">
    <name type="scientific">Vreelandella populi</name>
    <dbReference type="NCBI Taxonomy" id="2498858"/>
    <lineage>
        <taxon>Bacteria</taxon>
        <taxon>Pseudomonadati</taxon>
        <taxon>Pseudomonadota</taxon>
        <taxon>Gammaproteobacteria</taxon>
        <taxon>Oceanospirillales</taxon>
        <taxon>Halomonadaceae</taxon>
        <taxon>Vreelandella</taxon>
    </lineage>
</organism>
<evidence type="ECO:0000256" key="1">
    <source>
        <dbReference type="ARBA" id="ARBA00004429"/>
    </source>
</evidence>
<evidence type="ECO:0000256" key="2">
    <source>
        <dbReference type="ARBA" id="ARBA00010072"/>
    </source>
</evidence>
<sequence>MSNWEILWASRDVFWQGFGNTLTIFSISAVLSFLLGSLLLFSMEGVRPRLKIPLRIFIDAMRMLPFLILAYLFYYGLPSVGIRMTAWQAGVLALVLYHGAYFAEILRGSRITLSSGQEEAAIAQGFSRPTMFLRIILPQLVLRTRGVMGNQLIILLKDTAFLVIITVRELTAAANSLSSTYFIPMEAFIVVIGFYWMISLALEQGIRFLGRIGEKRGFNNA</sequence>
<dbReference type="AlphaFoldDB" id="A0A433LBW1"/>
<evidence type="ECO:0000256" key="5">
    <source>
        <dbReference type="ARBA" id="ARBA00022692"/>
    </source>
</evidence>
<dbReference type="InterPro" id="IPR000515">
    <property type="entry name" value="MetI-like"/>
</dbReference>
<evidence type="ECO:0000313" key="11">
    <source>
        <dbReference type="EMBL" id="RUR46174.1"/>
    </source>
</evidence>